<evidence type="ECO:0000259" key="5">
    <source>
        <dbReference type="PROSITE" id="PS50011"/>
    </source>
</evidence>
<dbReference type="GO" id="GO:0005634">
    <property type="term" value="C:nucleus"/>
    <property type="evidence" value="ECO:0007669"/>
    <property type="project" value="TreeGrafter"/>
</dbReference>
<evidence type="ECO:0000313" key="6">
    <source>
        <dbReference type="EMBL" id="QPG72994.1"/>
    </source>
</evidence>
<dbReference type="RefSeq" id="XP_038776559.1">
    <property type="nucleotide sequence ID" value="XM_038920631.1"/>
</dbReference>
<dbReference type="PROSITE" id="PS00107">
    <property type="entry name" value="PROTEIN_KINASE_ATP"/>
    <property type="match status" value="1"/>
</dbReference>
<dbReference type="GO" id="GO:0030447">
    <property type="term" value="P:filamentous growth"/>
    <property type="evidence" value="ECO:0007669"/>
    <property type="project" value="UniProtKB-ARBA"/>
</dbReference>
<dbReference type="InterPro" id="IPR011009">
    <property type="entry name" value="Kinase-like_dom_sf"/>
</dbReference>
<feature type="region of interest" description="Disordered" evidence="4">
    <location>
        <begin position="1"/>
        <end position="50"/>
    </location>
</feature>
<gene>
    <name evidence="6" type="ORF">FOA43_000298</name>
</gene>
<name>A0A875S0L7_EENNA</name>
<evidence type="ECO:0000256" key="1">
    <source>
        <dbReference type="ARBA" id="ARBA00022741"/>
    </source>
</evidence>
<evidence type="ECO:0000313" key="7">
    <source>
        <dbReference type="Proteomes" id="UP000662931"/>
    </source>
</evidence>
<dbReference type="GO" id="GO:0004674">
    <property type="term" value="F:protein serine/threonine kinase activity"/>
    <property type="evidence" value="ECO:0007669"/>
    <property type="project" value="TreeGrafter"/>
</dbReference>
<dbReference type="EMBL" id="CP064812">
    <property type="protein sequence ID" value="QPG72994.1"/>
    <property type="molecule type" value="Genomic_DNA"/>
</dbReference>
<dbReference type="SUPFAM" id="SSF56112">
    <property type="entry name" value="Protein kinase-like (PK-like)"/>
    <property type="match status" value="1"/>
</dbReference>
<dbReference type="GeneID" id="62193699"/>
<feature type="compositionally biased region" description="Low complexity" evidence="4">
    <location>
        <begin position="117"/>
        <end position="133"/>
    </location>
</feature>
<feature type="compositionally biased region" description="Low complexity" evidence="4">
    <location>
        <begin position="76"/>
        <end position="93"/>
    </location>
</feature>
<accession>A0A875S0L7</accession>
<organism evidence="6 7">
    <name type="scientific">Eeniella nana</name>
    <name type="common">Yeast</name>
    <name type="synonym">Brettanomyces nanus</name>
    <dbReference type="NCBI Taxonomy" id="13502"/>
    <lineage>
        <taxon>Eukaryota</taxon>
        <taxon>Fungi</taxon>
        <taxon>Dikarya</taxon>
        <taxon>Ascomycota</taxon>
        <taxon>Saccharomycotina</taxon>
        <taxon>Pichiomycetes</taxon>
        <taxon>Pichiales</taxon>
        <taxon>Pichiaceae</taxon>
        <taxon>Brettanomyces</taxon>
    </lineage>
</organism>
<dbReference type="PROSITE" id="PS50011">
    <property type="entry name" value="PROTEIN_KINASE_DOM"/>
    <property type="match status" value="1"/>
</dbReference>
<dbReference type="InterPro" id="IPR000719">
    <property type="entry name" value="Prot_kinase_dom"/>
</dbReference>
<dbReference type="GO" id="GO:0005524">
    <property type="term" value="F:ATP binding"/>
    <property type="evidence" value="ECO:0007669"/>
    <property type="project" value="UniProtKB-UniRule"/>
</dbReference>
<feature type="region of interest" description="Disordered" evidence="4">
    <location>
        <begin position="66"/>
        <end position="146"/>
    </location>
</feature>
<dbReference type="InterPro" id="IPR008271">
    <property type="entry name" value="Ser/Thr_kinase_AS"/>
</dbReference>
<dbReference type="SMART" id="SM00220">
    <property type="entry name" value="S_TKc"/>
    <property type="match status" value="1"/>
</dbReference>
<feature type="domain" description="Protein kinase" evidence="5">
    <location>
        <begin position="177"/>
        <end position="479"/>
    </location>
</feature>
<proteinExistence type="predicted"/>
<feature type="region of interest" description="Disordered" evidence="4">
    <location>
        <begin position="577"/>
        <end position="617"/>
    </location>
</feature>
<evidence type="ECO:0000256" key="3">
    <source>
        <dbReference type="PROSITE-ProRule" id="PRU10141"/>
    </source>
</evidence>
<protein>
    <recommendedName>
        <fullName evidence="5">Protein kinase domain-containing protein</fullName>
    </recommendedName>
</protein>
<dbReference type="Proteomes" id="UP000662931">
    <property type="component" value="Chromosome 1"/>
</dbReference>
<feature type="region of interest" description="Disordered" evidence="4">
    <location>
        <begin position="530"/>
        <end position="550"/>
    </location>
</feature>
<dbReference type="AlphaFoldDB" id="A0A875S0L7"/>
<dbReference type="Pfam" id="PF00069">
    <property type="entry name" value="Pkinase"/>
    <property type="match status" value="1"/>
</dbReference>
<feature type="compositionally biased region" description="Low complexity" evidence="4">
    <location>
        <begin position="37"/>
        <end position="50"/>
    </location>
</feature>
<evidence type="ECO:0000256" key="4">
    <source>
        <dbReference type="SAM" id="MobiDB-lite"/>
    </source>
</evidence>
<sequence>MPQRADTSKVNGSKHDNTASTSSLHPEIPAPRPLGEAADSTPPHTSSPATSLNYKAMTEVHSKLSINTSLQRERASTLSTRLSSSSPRLGLPSINDYKPRNHNKMTYNPYGLSALGTNSPSRVSTSSSIRNSNHGGVFDSSDDDSNVVPYPVDLPNDHLPPELKEDHQNLFDDYQFLEDKSNIGTGASAFVKKVSRIGHPRDLYALKKFVLFKGEKSEDFYRRASREYIIHHNLNAGLHIATCHSLVKISHQRSLTRGWGLILELCKADLFDIVSRNSFNHVSSSEKMCLFKQVAYGIKYMHECDVVHRDMKPENILLTADGVVKITDFGVAEYGHEIPGDFSSPVAMSTQLVGSPPYQPPEVEALKGVPNDKRVPYDPFRMDCWSLGLILFVLFYGNVPFDDCSKQSASFRDYEHSVKEYSTRINPDFKKTSIKGPGMEYRFARKFMDIGIARIAWRLGDPDPETRYTLFDLFSDRVFQQAELCIHENDHACSFCHRPECRDEAFKYAYGSDINTSSLQVRSVSSSSSISTHIGRSRGNTNASLPLPSAASTADMGKVRSMIDIAVEAKHSELVKSVVPPPKLDEADEEIDNDESELGEHKQDEQESDEKEDSSQEQLLLGKILQIDSESTQSSTRGLASYGLAVFPELLDNLCTSDGLKKIVLEDGPLKLVPSDVIRKCGQCRVKSHNHMPKW</sequence>
<dbReference type="InterPro" id="IPR017441">
    <property type="entry name" value="Protein_kinase_ATP_BS"/>
</dbReference>
<keyword evidence="2 3" id="KW-0067">ATP-binding</keyword>
<keyword evidence="7" id="KW-1185">Reference proteome</keyword>
<feature type="compositionally biased region" description="Acidic residues" evidence="4">
    <location>
        <begin position="586"/>
        <end position="597"/>
    </location>
</feature>
<dbReference type="PROSITE" id="PS00108">
    <property type="entry name" value="PROTEIN_KINASE_ST"/>
    <property type="match status" value="1"/>
</dbReference>
<evidence type="ECO:0000256" key="2">
    <source>
        <dbReference type="ARBA" id="ARBA00022840"/>
    </source>
</evidence>
<reference evidence="6" key="1">
    <citation type="submission" date="2020-10" db="EMBL/GenBank/DDBJ databases">
        <authorList>
            <person name="Roach M.J.R."/>
        </authorList>
    </citation>
    <scope>NUCLEOTIDE SEQUENCE</scope>
    <source>
        <strain evidence="6">CBS 1945</strain>
    </source>
</reference>
<dbReference type="OrthoDB" id="4062651at2759"/>
<dbReference type="PANTHER" id="PTHR44167">
    <property type="entry name" value="OVARIAN-SPECIFIC SERINE/THREONINE-PROTEIN KINASE LOK-RELATED"/>
    <property type="match status" value="1"/>
</dbReference>
<dbReference type="Gene3D" id="1.10.510.10">
    <property type="entry name" value="Transferase(Phosphotransferase) domain 1"/>
    <property type="match status" value="1"/>
</dbReference>
<dbReference type="PANTHER" id="PTHR44167:SF24">
    <property type="entry name" value="SERINE_THREONINE-PROTEIN KINASE CHK2"/>
    <property type="match status" value="1"/>
</dbReference>
<feature type="binding site" evidence="3">
    <location>
        <position position="207"/>
    </location>
    <ligand>
        <name>ATP</name>
        <dbReference type="ChEBI" id="CHEBI:30616"/>
    </ligand>
</feature>
<dbReference type="GO" id="GO:0044773">
    <property type="term" value="P:mitotic DNA damage checkpoint signaling"/>
    <property type="evidence" value="ECO:0007669"/>
    <property type="project" value="TreeGrafter"/>
</dbReference>
<keyword evidence="1 3" id="KW-0547">Nucleotide-binding</keyword>
<dbReference type="KEGG" id="bnn:FOA43_000298"/>